<proteinExistence type="predicted"/>
<comment type="caution">
    <text evidence="1">The sequence shown here is derived from an EMBL/GenBank/DDBJ whole genome shotgun (WGS) entry which is preliminary data.</text>
</comment>
<gene>
    <name evidence="1" type="ORF">APZ42_027482</name>
</gene>
<dbReference type="OrthoDB" id="4007at2759"/>
<organism evidence="1 2">
    <name type="scientific">Daphnia magna</name>
    <dbReference type="NCBI Taxonomy" id="35525"/>
    <lineage>
        <taxon>Eukaryota</taxon>
        <taxon>Metazoa</taxon>
        <taxon>Ecdysozoa</taxon>
        <taxon>Arthropoda</taxon>
        <taxon>Crustacea</taxon>
        <taxon>Branchiopoda</taxon>
        <taxon>Diplostraca</taxon>
        <taxon>Cladocera</taxon>
        <taxon>Anomopoda</taxon>
        <taxon>Daphniidae</taxon>
        <taxon>Daphnia</taxon>
    </lineage>
</organism>
<sequence>MQRACSFLFFRRLPFLFQYQIGSFQPLLRYEGICAPKSHLHLPCCRYAADSDKGILQRFKRYIGLGKLSKSISRSVGYKLYESLEEHVNHDVFFKREIENGRYFPFLVYS</sequence>
<reference evidence="1 2" key="1">
    <citation type="submission" date="2016-03" db="EMBL/GenBank/DDBJ databases">
        <title>EvidentialGene: Evidence-directed Construction of Genes on Genomes.</title>
        <authorList>
            <person name="Gilbert D.G."/>
            <person name="Choi J.-H."/>
            <person name="Mockaitis K."/>
            <person name="Colbourne J."/>
            <person name="Pfrender M."/>
        </authorList>
    </citation>
    <scope>NUCLEOTIDE SEQUENCE [LARGE SCALE GENOMIC DNA]</scope>
    <source>
        <strain evidence="1 2">Xinb3</strain>
        <tissue evidence="1">Complete organism</tissue>
    </source>
</reference>
<name>A0A164RLV2_9CRUS</name>
<keyword evidence="2" id="KW-1185">Reference proteome</keyword>
<evidence type="ECO:0000313" key="1">
    <source>
        <dbReference type="EMBL" id="KZS08765.1"/>
    </source>
</evidence>
<protein>
    <submittedName>
        <fullName evidence="1">Basic fgf-repressed zic-binding protein</fullName>
    </submittedName>
</protein>
<dbReference type="EMBL" id="LRGB01002190">
    <property type="protein sequence ID" value="KZS08765.1"/>
    <property type="molecule type" value="Genomic_DNA"/>
</dbReference>
<evidence type="ECO:0000313" key="2">
    <source>
        <dbReference type="Proteomes" id="UP000076858"/>
    </source>
</evidence>
<dbReference type="AlphaFoldDB" id="A0A164RLV2"/>
<accession>A0A164RLV2</accession>
<dbReference type="Proteomes" id="UP000076858">
    <property type="component" value="Unassembled WGS sequence"/>
</dbReference>